<dbReference type="InterPro" id="IPR002528">
    <property type="entry name" value="MATE_fam"/>
</dbReference>
<feature type="transmembrane region" description="Helical" evidence="6">
    <location>
        <begin position="91"/>
        <end position="116"/>
    </location>
</feature>
<dbReference type="Pfam" id="PF01554">
    <property type="entry name" value="MatE"/>
    <property type="match status" value="2"/>
</dbReference>
<feature type="transmembrane region" description="Helical" evidence="6">
    <location>
        <begin position="260"/>
        <end position="280"/>
    </location>
</feature>
<dbReference type="RefSeq" id="WP_303736905.1">
    <property type="nucleotide sequence ID" value="NZ_SUTE01000042.1"/>
</dbReference>
<keyword evidence="2" id="KW-1003">Cell membrane</keyword>
<feature type="transmembrane region" description="Helical" evidence="6">
    <location>
        <begin position="417"/>
        <end position="437"/>
    </location>
</feature>
<feature type="transmembrane region" description="Helical" evidence="6">
    <location>
        <begin position="325"/>
        <end position="345"/>
    </location>
</feature>
<evidence type="ECO:0000256" key="2">
    <source>
        <dbReference type="ARBA" id="ARBA00022475"/>
    </source>
</evidence>
<dbReference type="Proteomes" id="UP000762703">
    <property type="component" value="Unassembled WGS sequence"/>
</dbReference>
<name>A0A8T3VDK0_9EURY</name>
<accession>A0A8T3VDK0</accession>
<proteinExistence type="predicted"/>
<reference evidence="7" key="1">
    <citation type="submission" date="2019-04" db="EMBL/GenBank/DDBJ databases">
        <title>Evolution of Biomass-Degrading Anaerobic Consortia Revealed by Metagenomics.</title>
        <authorList>
            <person name="Peng X."/>
        </authorList>
    </citation>
    <scope>NUCLEOTIDE SEQUENCE</scope>
    <source>
        <strain evidence="7">SIG12</strain>
    </source>
</reference>
<organism evidence="7 8">
    <name type="scientific">Methanobrevibacter millerae</name>
    <dbReference type="NCBI Taxonomy" id="230361"/>
    <lineage>
        <taxon>Archaea</taxon>
        <taxon>Methanobacteriati</taxon>
        <taxon>Methanobacteriota</taxon>
        <taxon>Methanomada group</taxon>
        <taxon>Methanobacteria</taxon>
        <taxon>Methanobacteriales</taxon>
        <taxon>Methanobacteriaceae</taxon>
        <taxon>Methanobrevibacter</taxon>
    </lineage>
</organism>
<comment type="caution">
    <text evidence="7">The sequence shown here is derived from an EMBL/GenBank/DDBJ whole genome shotgun (WGS) entry which is preliminary data.</text>
</comment>
<keyword evidence="5 6" id="KW-0472">Membrane</keyword>
<feature type="transmembrane region" description="Helical" evidence="6">
    <location>
        <begin position="196"/>
        <end position="215"/>
    </location>
</feature>
<keyword evidence="4 6" id="KW-1133">Transmembrane helix</keyword>
<dbReference type="GO" id="GO:0015297">
    <property type="term" value="F:antiporter activity"/>
    <property type="evidence" value="ECO:0007669"/>
    <property type="project" value="InterPro"/>
</dbReference>
<feature type="transmembrane region" description="Helical" evidence="6">
    <location>
        <begin position="169"/>
        <end position="190"/>
    </location>
</feature>
<evidence type="ECO:0000256" key="5">
    <source>
        <dbReference type="ARBA" id="ARBA00023136"/>
    </source>
</evidence>
<feature type="transmembrane region" description="Helical" evidence="6">
    <location>
        <begin position="390"/>
        <end position="411"/>
    </location>
</feature>
<feature type="transmembrane region" description="Helical" evidence="6">
    <location>
        <begin position="136"/>
        <end position="157"/>
    </location>
</feature>
<feature type="transmembrane region" description="Helical" evidence="6">
    <location>
        <begin position="20"/>
        <end position="47"/>
    </location>
</feature>
<dbReference type="PANTHER" id="PTHR43823">
    <property type="entry name" value="SPORULATION PROTEIN YKVU"/>
    <property type="match status" value="1"/>
</dbReference>
<comment type="subcellular location">
    <subcellularLocation>
        <location evidence="1">Cell membrane</location>
        <topology evidence="1">Multi-pass membrane protein</topology>
    </subcellularLocation>
</comment>
<feature type="transmembrane region" description="Helical" evidence="6">
    <location>
        <begin position="357"/>
        <end position="378"/>
    </location>
</feature>
<feature type="transmembrane region" description="Helical" evidence="6">
    <location>
        <begin position="59"/>
        <end position="79"/>
    </location>
</feature>
<keyword evidence="3 6" id="KW-0812">Transmembrane</keyword>
<evidence type="ECO:0008006" key="9">
    <source>
        <dbReference type="Google" id="ProtNLM"/>
    </source>
</evidence>
<dbReference type="GO" id="GO:0042910">
    <property type="term" value="F:xenobiotic transmembrane transporter activity"/>
    <property type="evidence" value="ECO:0007669"/>
    <property type="project" value="InterPro"/>
</dbReference>
<evidence type="ECO:0000256" key="4">
    <source>
        <dbReference type="ARBA" id="ARBA00022989"/>
    </source>
</evidence>
<evidence type="ECO:0000256" key="6">
    <source>
        <dbReference type="SAM" id="Phobius"/>
    </source>
</evidence>
<evidence type="ECO:0000256" key="3">
    <source>
        <dbReference type="ARBA" id="ARBA00022692"/>
    </source>
</evidence>
<protein>
    <recommendedName>
        <fullName evidence="9">Na+-driven multidrug efflux pump</fullName>
    </recommendedName>
</protein>
<evidence type="ECO:0000256" key="1">
    <source>
        <dbReference type="ARBA" id="ARBA00004651"/>
    </source>
</evidence>
<evidence type="ECO:0000313" key="7">
    <source>
        <dbReference type="EMBL" id="MBE6505262.1"/>
    </source>
</evidence>
<evidence type="ECO:0000313" key="8">
    <source>
        <dbReference type="Proteomes" id="UP000762703"/>
    </source>
</evidence>
<sequence length="583" mass="67204">MEAKLERNYSFLKNKYNELLLPTFFMVMSEKICVLIDMLIIGIFLGSTQLSVINLATPLTYITGIFYMLFGQGCSLLALRAQAQLQREKMNYYFTYAIVGIILISLIYILAIFLFMDNVLIFFNVPGEIFNLSKQYLSFFILFLPLNCYVLVISFFVRSDGKPKIPFYSVLVANILNIFFDLLFLGVFHWEIESTALASILGYLVGSIYVTKYLFDKNSSFKLISLFKFKIMDSLITVKEIILNTPEVIGKICFSIKMIVLTYLCSTYFGVSGLLALLIYDNSETFVYMFLSGIMKTMSPIVTVLHKEMDFEAVHYIIVRSIKQILLISFPVSVLFFIFPELLLFVFNIDDPSHVEVVILAIRITAFSLVGRCMNYLLSNYAQAIEQNKISSIVLFLEEFLFAVSGAFIFTNRMGGIGIWVSILIADCLPVLIYIIYTLRIQKSYKNQIDRLLLIQNSKLVTWTYNRQERNKLDKYLDESSKKILIQIENLFKDDAILISNSIYDICENIFENNEEIQDIDLTIRLIDGTIYVVLTTDGRLYNPFSDESLMKSDNVVELSKLNCEFDYGEVLGFNREYIVFNK</sequence>
<dbReference type="AlphaFoldDB" id="A0A8T3VDK0"/>
<feature type="transmembrane region" description="Helical" evidence="6">
    <location>
        <begin position="286"/>
        <end position="305"/>
    </location>
</feature>
<dbReference type="InterPro" id="IPR051327">
    <property type="entry name" value="MATE_MepA_subfamily"/>
</dbReference>
<gene>
    <name evidence="7" type="ORF">E7Z73_05925</name>
</gene>
<dbReference type="PANTHER" id="PTHR43823:SF3">
    <property type="entry name" value="MULTIDRUG EXPORT PROTEIN MEPA"/>
    <property type="match status" value="1"/>
</dbReference>
<dbReference type="GO" id="GO:0005886">
    <property type="term" value="C:plasma membrane"/>
    <property type="evidence" value="ECO:0007669"/>
    <property type="project" value="UniProtKB-SubCell"/>
</dbReference>
<dbReference type="EMBL" id="SUTE01000042">
    <property type="protein sequence ID" value="MBE6505262.1"/>
    <property type="molecule type" value="Genomic_DNA"/>
</dbReference>